<evidence type="ECO:0000313" key="2">
    <source>
        <dbReference type="EMBL" id="GIX74409.1"/>
    </source>
</evidence>
<feature type="compositionally biased region" description="Basic and acidic residues" evidence="1">
    <location>
        <begin position="68"/>
        <end position="78"/>
    </location>
</feature>
<feature type="region of interest" description="Disordered" evidence="1">
    <location>
        <begin position="68"/>
        <end position="89"/>
    </location>
</feature>
<accession>A0AAV4MPT7</accession>
<comment type="caution">
    <text evidence="2">The sequence shown here is derived from an EMBL/GenBank/DDBJ whole genome shotgun (WGS) entry which is preliminary data.</text>
</comment>
<gene>
    <name evidence="2" type="ORF">CDAR_235151</name>
</gene>
<evidence type="ECO:0000313" key="3">
    <source>
        <dbReference type="Proteomes" id="UP001054837"/>
    </source>
</evidence>
<keyword evidence="3" id="KW-1185">Reference proteome</keyword>
<dbReference type="AlphaFoldDB" id="A0AAV4MPT7"/>
<proteinExistence type="predicted"/>
<organism evidence="2 3">
    <name type="scientific">Caerostris darwini</name>
    <dbReference type="NCBI Taxonomy" id="1538125"/>
    <lineage>
        <taxon>Eukaryota</taxon>
        <taxon>Metazoa</taxon>
        <taxon>Ecdysozoa</taxon>
        <taxon>Arthropoda</taxon>
        <taxon>Chelicerata</taxon>
        <taxon>Arachnida</taxon>
        <taxon>Araneae</taxon>
        <taxon>Araneomorphae</taxon>
        <taxon>Entelegynae</taxon>
        <taxon>Araneoidea</taxon>
        <taxon>Araneidae</taxon>
        <taxon>Caerostris</taxon>
    </lineage>
</organism>
<dbReference type="EMBL" id="BPLQ01000746">
    <property type="protein sequence ID" value="GIX74409.1"/>
    <property type="molecule type" value="Genomic_DNA"/>
</dbReference>
<evidence type="ECO:0000256" key="1">
    <source>
        <dbReference type="SAM" id="MobiDB-lite"/>
    </source>
</evidence>
<reference evidence="2 3" key="1">
    <citation type="submission" date="2021-06" db="EMBL/GenBank/DDBJ databases">
        <title>Caerostris darwini draft genome.</title>
        <authorList>
            <person name="Kono N."/>
            <person name="Arakawa K."/>
        </authorList>
    </citation>
    <scope>NUCLEOTIDE SEQUENCE [LARGE SCALE GENOMIC DNA]</scope>
</reference>
<sequence>MPFPGGAKNPYKGNNSQPKIPGFFRIFTICHFFPSHSVNKDILQTHASGHLFGVHPFRPTPYAEQKTERSEMMKKRDPLAMVQSATASL</sequence>
<name>A0AAV4MPT7_9ARAC</name>
<dbReference type="Proteomes" id="UP001054837">
    <property type="component" value="Unassembled WGS sequence"/>
</dbReference>
<protein>
    <submittedName>
        <fullName evidence="2">Uncharacterized protein</fullName>
    </submittedName>
</protein>